<accession>A0AAV3Y610</accession>
<gene>
    <name evidence="1" type="ORF">PoB_000407700</name>
</gene>
<name>A0AAV3Y610_9GAST</name>
<proteinExistence type="predicted"/>
<comment type="caution">
    <text evidence="1">The sequence shown here is derived from an EMBL/GenBank/DDBJ whole genome shotgun (WGS) entry which is preliminary data.</text>
</comment>
<evidence type="ECO:0000313" key="1">
    <source>
        <dbReference type="EMBL" id="GFN77571.1"/>
    </source>
</evidence>
<dbReference type="AlphaFoldDB" id="A0AAV3Y610"/>
<organism evidence="1 2">
    <name type="scientific">Plakobranchus ocellatus</name>
    <dbReference type="NCBI Taxonomy" id="259542"/>
    <lineage>
        <taxon>Eukaryota</taxon>
        <taxon>Metazoa</taxon>
        <taxon>Spiralia</taxon>
        <taxon>Lophotrochozoa</taxon>
        <taxon>Mollusca</taxon>
        <taxon>Gastropoda</taxon>
        <taxon>Heterobranchia</taxon>
        <taxon>Euthyneura</taxon>
        <taxon>Panpulmonata</taxon>
        <taxon>Sacoglossa</taxon>
        <taxon>Placobranchoidea</taxon>
        <taxon>Plakobranchidae</taxon>
        <taxon>Plakobranchus</taxon>
    </lineage>
</organism>
<dbReference type="Proteomes" id="UP000735302">
    <property type="component" value="Unassembled WGS sequence"/>
</dbReference>
<protein>
    <submittedName>
        <fullName evidence="1">Uncharacterized protein</fullName>
    </submittedName>
</protein>
<dbReference type="EMBL" id="BLXT01000492">
    <property type="protein sequence ID" value="GFN77571.1"/>
    <property type="molecule type" value="Genomic_DNA"/>
</dbReference>
<keyword evidence="2" id="KW-1185">Reference proteome</keyword>
<reference evidence="1 2" key="1">
    <citation type="journal article" date="2021" name="Elife">
        <title>Chloroplast acquisition without the gene transfer in kleptoplastic sea slugs, Plakobranchus ocellatus.</title>
        <authorList>
            <person name="Maeda T."/>
            <person name="Takahashi S."/>
            <person name="Yoshida T."/>
            <person name="Shimamura S."/>
            <person name="Takaki Y."/>
            <person name="Nagai Y."/>
            <person name="Toyoda A."/>
            <person name="Suzuki Y."/>
            <person name="Arimoto A."/>
            <person name="Ishii H."/>
            <person name="Satoh N."/>
            <person name="Nishiyama T."/>
            <person name="Hasebe M."/>
            <person name="Maruyama T."/>
            <person name="Minagawa J."/>
            <person name="Obokata J."/>
            <person name="Shigenobu S."/>
        </authorList>
    </citation>
    <scope>NUCLEOTIDE SEQUENCE [LARGE SCALE GENOMIC DNA]</scope>
</reference>
<sequence length="110" mass="12157">MSSDFRAFLEQVGLRSVASNVSPLPFRIITLPPVTFKLFFFWDIASPQHGDLRLSDPPSGYGAVAQLELATEGSLQISGWTCQPMCHQHLHLQATEVSPFEANISQNSLQ</sequence>
<evidence type="ECO:0000313" key="2">
    <source>
        <dbReference type="Proteomes" id="UP000735302"/>
    </source>
</evidence>